<dbReference type="KEGG" id="adu:107477943"/>
<dbReference type="Pfam" id="PF00078">
    <property type="entry name" value="RVT_1"/>
    <property type="match status" value="1"/>
</dbReference>
<evidence type="ECO:0000313" key="9">
    <source>
        <dbReference type="Proteomes" id="UP000515211"/>
    </source>
</evidence>
<keyword evidence="4" id="KW-0255">Endonuclease</keyword>
<keyword evidence="9" id="KW-1185">Reference proteome</keyword>
<dbReference type="InterPro" id="IPR012337">
    <property type="entry name" value="RNaseH-like_sf"/>
</dbReference>
<dbReference type="Gene3D" id="3.30.70.270">
    <property type="match status" value="1"/>
</dbReference>
<dbReference type="SUPFAM" id="SSF56672">
    <property type="entry name" value="DNA/RNA polymerases"/>
    <property type="match status" value="1"/>
</dbReference>
<keyword evidence="2" id="KW-0548">Nucleotidyltransferase</keyword>
<keyword evidence="1" id="KW-0808">Transferase</keyword>
<feature type="domain" description="RNase H type-1" evidence="8">
    <location>
        <begin position="309"/>
        <end position="438"/>
    </location>
</feature>
<keyword evidence="5" id="KW-0378">Hydrolase</keyword>
<keyword evidence="6" id="KW-0695">RNA-directed DNA polymerase</keyword>
<dbReference type="PANTHER" id="PTHR48475">
    <property type="entry name" value="RIBONUCLEASE H"/>
    <property type="match status" value="1"/>
</dbReference>
<dbReference type="GO" id="GO:0003964">
    <property type="term" value="F:RNA-directed DNA polymerase activity"/>
    <property type="evidence" value="ECO:0007669"/>
    <property type="project" value="UniProtKB-KW"/>
</dbReference>
<dbReference type="InterPro" id="IPR002156">
    <property type="entry name" value="RNaseH_domain"/>
</dbReference>
<evidence type="ECO:0000256" key="1">
    <source>
        <dbReference type="ARBA" id="ARBA00022679"/>
    </source>
</evidence>
<organism evidence="9 10">
    <name type="scientific">Arachis duranensis</name>
    <name type="common">Wild peanut</name>
    <dbReference type="NCBI Taxonomy" id="130453"/>
    <lineage>
        <taxon>Eukaryota</taxon>
        <taxon>Viridiplantae</taxon>
        <taxon>Streptophyta</taxon>
        <taxon>Embryophyta</taxon>
        <taxon>Tracheophyta</taxon>
        <taxon>Spermatophyta</taxon>
        <taxon>Magnoliopsida</taxon>
        <taxon>eudicotyledons</taxon>
        <taxon>Gunneridae</taxon>
        <taxon>Pentapetalae</taxon>
        <taxon>rosids</taxon>
        <taxon>fabids</taxon>
        <taxon>Fabales</taxon>
        <taxon>Fabaceae</taxon>
        <taxon>Papilionoideae</taxon>
        <taxon>50 kb inversion clade</taxon>
        <taxon>dalbergioids sensu lato</taxon>
        <taxon>Dalbergieae</taxon>
        <taxon>Pterocarpus clade</taxon>
        <taxon>Arachis</taxon>
    </lineage>
</organism>
<evidence type="ECO:0000256" key="5">
    <source>
        <dbReference type="ARBA" id="ARBA00022801"/>
    </source>
</evidence>
<evidence type="ECO:0000256" key="6">
    <source>
        <dbReference type="ARBA" id="ARBA00022918"/>
    </source>
</evidence>
<dbReference type="InterPro" id="IPR041373">
    <property type="entry name" value="RT_RNaseH"/>
</dbReference>
<protein>
    <submittedName>
        <fullName evidence="10">Uncharacterized protein LOC107477943</fullName>
    </submittedName>
</protein>
<evidence type="ECO:0000313" key="10">
    <source>
        <dbReference type="RefSeq" id="XP_015953524.1"/>
    </source>
</evidence>
<dbReference type="GO" id="GO:0004523">
    <property type="term" value="F:RNA-DNA hybrid ribonuclease activity"/>
    <property type="evidence" value="ECO:0007669"/>
    <property type="project" value="InterPro"/>
</dbReference>
<gene>
    <name evidence="10" type="primary">LOC107477943</name>
</gene>
<dbReference type="AlphaFoldDB" id="A0A6P4CN14"/>
<evidence type="ECO:0000259" key="8">
    <source>
        <dbReference type="PROSITE" id="PS50879"/>
    </source>
</evidence>
<accession>A0A6P4CN14</accession>
<dbReference type="SUPFAM" id="SSF53098">
    <property type="entry name" value="Ribonuclease H-like"/>
    <property type="match status" value="2"/>
</dbReference>
<evidence type="ECO:0000259" key="7">
    <source>
        <dbReference type="PROSITE" id="PS50878"/>
    </source>
</evidence>
<dbReference type="InterPro" id="IPR036397">
    <property type="entry name" value="RNaseH_sf"/>
</dbReference>
<keyword evidence="3" id="KW-0540">Nuclease</keyword>
<evidence type="ECO:0000256" key="4">
    <source>
        <dbReference type="ARBA" id="ARBA00022759"/>
    </source>
</evidence>
<proteinExistence type="predicted"/>
<dbReference type="Pfam" id="PF13456">
    <property type="entry name" value="RVT_3"/>
    <property type="match status" value="1"/>
</dbReference>
<name>A0A6P4CN14_ARADU</name>
<sequence>MCVDYTDLNKACPKDAFPLPNIDGLVDAASGHRYLSFMDAYSGYNQIPMHRPDEEKTAFITPDGTYCYTVMPFGLKNAEATYQRLVNKIFRDLFGNKLEVYIDDMLAKTESGEELTNDLKVIMNTLRKHQMRLNPAKCTFGMEAGKFLGFMITQRGVEANSEKCRAVLEMTSPKNLKDIQRLTGRLTALSQEALAAALIQENENKEQKPVYFISKVLQDAEARYSRLEKLAFALLTTSRCLRQYFQAHPVTVRTDQAVKQVLQKPDLAGRMLAWSIKLSQFQIKFEPRNAIKAQALTDFVAEMTPGKLAPEPWKLHVDGSSNSTHGGAGIILESQNGITIEQSVRYEFPVSNNQAEYEALLAGLTLAREVGTKALEVNTDSQVVSSQINGSYQARDPLLQQYLTKVNKLKEGFESITIQHVPRERNARADLLSKLASTKPGHGNKSLIQEVVRSPSVSTTINTHLTSSNRESWTYPILQYLLDGTLPLDPKEGNRIKREAANYTIVAGQLYKRGFSQPLLKCIEPGDTEYILREIHEGCCGHHVGGKTLAQEIISSVEHPQTNGQVESANKIIVKGLKKRLDEAKGIWADELGSVLWSYRTTPQTTTGETPFRLTYGVEAVIPVEIGDPSPRKTVGGNDEEAERDLIDEERSIAHIKELALKQRISLRYNYSVIRREFAADDLIL</sequence>
<reference evidence="9" key="1">
    <citation type="journal article" date="2016" name="Nat. Genet.">
        <title>The genome sequences of Arachis duranensis and Arachis ipaensis, the diploid ancestors of cultivated peanut.</title>
        <authorList>
            <person name="Bertioli D.J."/>
            <person name="Cannon S.B."/>
            <person name="Froenicke L."/>
            <person name="Huang G."/>
            <person name="Farmer A.D."/>
            <person name="Cannon E.K."/>
            <person name="Liu X."/>
            <person name="Gao D."/>
            <person name="Clevenger J."/>
            <person name="Dash S."/>
            <person name="Ren L."/>
            <person name="Moretzsohn M.C."/>
            <person name="Shirasawa K."/>
            <person name="Huang W."/>
            <person name="Vidigal B."/>
            <person name="Abernathy B."/>
            <person name="Chu Y."/>
            <person name="Niederhuth C.E."/>
            <person name="Umale P."/>
            <person name="Araujo A.C."/>
            <person name="Kozik A."/>
            <person name="Kim K.D."/>
            <person name="Burow M.D."/>
            <person name="Varshney R.K."/>
            <person name="Wang X."/>
            <person name="Zhang X."/>
            <person name="Barkley N."/>
            <person name="Guimaraes P.M."/>
            <person name="Isobe S."/>
            <person name="Guo B."/>
            <person name="Liao B."/>
            <person name="Stalker H.T."/>
            <person name="Schmitz R.J."/>
            <person name="Scheffler B.E."/>
            <person name="Leal-Bertioli S.C."/>
            <person name="Xun X."/>
            <person name="Jackson S.A."/>
            <person name="Michelmore R."/>
            <person name="Ozias-Akins P."/>
        </authorList>
    </citation>
    <scope>NUCLEOTIDE SEQUENCE [LARGE SCALE GENOMIC DNA]</scope>
    <source>
        <strain evidence="9">cv. V14167</strain>
    </source>
</reference>
<dbReference type="Gene3D" id="3.10.10.10">
    <property type="entry name" value="HIV Type 1 Reverse Transcriptase, subunit A, domain 1"/>
    <property type="match status" value="1"/>
</dbReference>
<dbReference type="InterPro" id="IPR043502">
    <property type="entry name" value="DNA/RNA_pol_sf"/>
</dbReference>
<evidence type="ECO:0000256" key="2">
    <source>
        <dbReference type="ARBA" id="ARBA00022695"/>
    </source>
</evidence>
<dbReference type="GO" id="GO:0003676">
    <property type="term" value="F:nucleic acid binding"/>
    <property type="evidence" value="ECO:0007669"/>
    <property type="project" value="InterPro"/>
</dbReference>
<reference evidence="10" key="2">
    <citation type="submission" date="2025-08" db="UniProtKB">
        <authorList>
            <consortium name="RefSeq"/>
        </authorList>
    </citation>
    <scope>IDENTIFICATION</scope>
    <source>
        <tissue evidence="10">Whole plant</tissue>
    </source>
</reference>
<dbReference type="InterPro" id="IPR043128">
    <property type="entry name" value="Rev_trsase/Diguanyl_cyclase"/>
</dbReference>
<dbReference type="GeneID" id="107477943"/>
<dbReference type="Gene3D" id="3.30.420.10">
    <property type="entry name" value="Ribonuclease H-like superfamily/Ribonuclease H"/>
    <property type="match status" value="2"/>
</dbReference>
<dbReference type="CDD" id="cd01647">
    <property type="entry name" value="RT_LTR"/>
    <property type="match status" value="1"/>
</dbReference>
<dbReference type="Proteomes" id="UP000515211">
    <property type="component" value="Chromosome 3"/>
</dbReference>
<dbReference type="RefSeq" id="XP_015953524.1">
    <property type="nucleotide sequence ID" value="XM_016098038.1"/>
</dbReference>
<dbReference type="PROSITE" id="PS50879">
    <property type="entry name" value="RNASE_H_1"/>
    <property type="match status" value="1"/>
</dbReference>
<evidence type="ECO:0000256" key="3">
    <source>
        <dbReference type="ARBA" id="ARBA00022722"/>
    </source>
</evidence>
<dbReference type="Pfam" id="PF17917">
    <property type="entry name" value="RT_RNaseH"/>
    <property type="match status" value="1"/>
</dbReference>
<dbReference type="PROSITE" id="PS50878">
    <property type="entry name" value="RT_POL"/>
    <property type="match status" value="1"/>
</dbReference>
<dbReference type="CDD" id="cd09279">
    <property type="entry name" value="RNase_HI_like"/>
    <property type="match status" value="1"/>
</dbReference>
<feature type="domain" description="Reverse transcriptase" evidence="7">
    <location>
        <begin position="1"/>
        <end position="152"/>
    </location>
</feature>
<dbReference type="InterPro" id="IPR000477">
    <property type="entry name" value="RT_dom"/>
</dbReference>
<dbReference type="PANTHER" id="PTHR48475:SF2">
    <property type="entry name" value="RIBONUCLEASE H"/>
    <property type="match status" value="1"/>
</dbReference>